<dbReference type="InterPro" id="IPR026326">
    <property type="entry name" value="TruB_arch"/>
</dbReference>
<dbReference type="InterPro" id="IPR004802">
    <property type="entry name" value="tRNA_PsdUridine_synth_B_fam"/>
</dbReference>
<dbReference type="Gene3D" id="2.30.130.10">
    <property type="entry name" value="PUA domain"/>
    <property type="match status" value="1"/>
</dbReference>
<comment type="similarity">
    <text evidence="3">Belongs to the pseudouridine synthase TruB family. Type 2 subfamily.</text>
</comment>
<dbReference type="HOGENOM" id="CLU_032087_3_0_2"/>
<gene>
    <name evidence="3" type="primary">truB</name>
    <name evidence="5" type="ordered locus">Mpet_0389</name>
</gene>
<name>E1RGF2_METP4</name>
<keyword evidence="2 3" id="KW-0413">Isomerase</keyword>
<organism evidence="5 6">
    <name type="scientific">Methanolacinia petrolearia (strain DSM 11571 / OCM 486 / SEBR 4847)</name>
    <name type="common">Methanoplanus petrolearius</name>
    <dbReference type="NCBI Taxonomy" id="679926"/>
    <lineage>
        <taxon>Archaea</taxon>
        <taxon>Methanobacteriati</taxon>
        <taxon>Methanobacteriota</taxon>
        <taxon>Stenosarchaea group</taxon>
        <taxon>Methanomicrobia</taxon>
        <taxon>Methanomicrobiales</taxon>
        <taxon>Methanomicrobiaceae</taxon>
        <taxon>Methanolacinia</taxon>
    </lineage>
</organism>
<accession>E1RGF2</accession>
<evidence type="ECO:0000256" key="1">
    <source>
        <dbReference type="ARBA" id="ARBA00022694"/>
    </source>
</evidence>
<protein>
    <recommendedName>
        <fullName evidence="3">Probable tRNA pseudouridine synthase B</fullName>
        <ecNumber evidence="3">5.4.99.25</ecNumber>
    </recommendedName>
    <alternativeName>
        <fullName evidence="3">tRNA pseudouridine(55) synthase</fullName>
        <shortName evidence="3">Psi55 synthase</shortName>
    </alternativeName>
    <alternativeName>
        <fullName evidence="3">tRNA pseudouridylate synthase</fullName>
    </alternativeName>
    <alternativeName>
        <fullName evidence="3">tRNA-uridine isomerase</fullName>
    </alternativeName>
</protein>
<dbReference type="EC" id="5.4.99.25" evidence="3"/>
<proteinExistence type="inferred from homology"/>
<dbReference type="SUPFAM" id="SSF88697">
    <property type="entry name" value="PUA domain-like"/>
    <property type="match status" value="1"/>
</dbReference>
<dbReference type="PANTHER" id="PTHR23127:SF0">
    <property type="entry name" value="H_ACA RIBONUCLEOPROTEIN COMPLEX SUBUNIT DKC1"/>
    <property type="match status" value="1"/>
</dbReference>
<keyword evidence="1 3" id="KW-0819">tRNA processing</keyword>
<dbReference type="eggNOG" id="arCOG00987">
    <property type="taxonomic scope" value="Archaea"/>
</dbReference>
<dbReference type="NCBIfam" id="NF003280">
    <property type="entry name" value="PRK04270.1"/>
    <property type="match status" value="1"/>
</dbReference>
<dbReference type="CDD" id="cd21148">
    <property type="entry name" value="PUA_Cbf5"/>
    <property type="match status" value="1"/>
</dbReference>
<dbReference type="InterPro" id="IPR002478">
    <property type="entry name" value="PUA"/>
</dbReference>
<reference evidence="5 6" key="1">
    <citation type="journal article" date="2010" name="Stand. Genomic Sci.">
        <title>Complete genome sequence of Methanoplanus petrolearius type strain (SEBR 4847).</title>
        <authorList>
            <person name="Brambilla E."/>
            <person name="Djao O.D."/>
            <person name="Daligault H."/>
            <person name="Lapidus A."/>
            <person name="Lucas S."/>
            <person name="Hammon N."/>
            <person name="Nolan M."/>
            <person name="Tice H."/>
            <person name="Cheng J.F."/>
            <person name="Han C."/>
            <person name="Tapia R."/>
            <person name="Goodwin L."/>
            <person name="Pitluck S."/>
            <person name="Liolios K."/>
            <person name="Ivanova N."/>
            <person name="Mavromatis K."/>
            <person name="Mikhailova N."/>
            <person name="Pati A."/>
            <person name="Chen A."/>
            <person name="Palaniappan K."/>
            <person name="Land M."/>
            <person name="Hauser L."/>
            <person name="Chang Y.J."/>
            <person name="Jeffries C.D."/>
            <person name="Rohde M."/>
            <person name="Spring S."/>
            <person name="Sikorski J."/>
            <person name="Goker M."/>
            <person name="Woyke T."/>
            <person name="Bristow J."/>
            <person name="Eisen J.A."/>
            <person name="Markowitz V."/>
            <person name="Hugenholtz P."/>
            <person name="Kyrpides N.C."/>
            <person name="Klenk H.P."/>
        </authorList>
    </citation>
    <scope>NUCLEOTIDE SEQUENCE [LARGE SCALE GENOMIC DNA]</scope>
    <source>
        <strain evidence="6">DSM 11571 / OCM 486 / SEBR 4847</strain>
    </source>
</reference>
<dbReference type="Pfam" id="PF01509">
    <property type="entry name" value="TruB_N"/>
    <property type="match status" value="1"/>
</dbReference>
<dbReference type="Pfam" id="PF16198">
    <property type="entry name" value="TruB_C_2"/>
    <property type="match status" value="1"/>
</dbReference>
<dbReference type="InterPro" id="IPR032819">
    <property type="entry name" value="TruB_C"/>
</dbReference>
<dbReference type="GO" id="GO:0031119">
    <property type="term" value="P:tRNA pseudouridine synthesis"/>
    <property type="evidence" value="ECO:0007669"/>
    <property type="project" value="UniProtKB-UniRule"/>
</dbReference>
<dbReference type="GO" id="GO:0031120">
    <property type="term" value="P:snRNA pseudouridine synthesis"/>
    <property type="evidence" value="ECO:0007669"/>
    <property type="project" value="TreeGrafter"/>
</dbReference>
<dbReference type="InterPro" id="IPR002501">
    <property type="entry name" value="PsdUridine_synth_N"/>
</dbReference>
<dbReference type="GO" id="GO:0000495">
    <property type="term" value="P:box H/ACA sno(s)RNA 3'-end processing"/>
    <property type="evidence" value="ECO:0007669"/>
    <property type="project" value="TreeGrafter"/>
</dbReference>
<dbReference type="Pfam" id="PF01472">
    <property type="entry name" value="PUA"/>
    <property type="match status" value="1"/>
</dbReference>
<dbReference type="GO" id="GO:0160148">
    <property type="term" value="F:tRNA pseudouridine(55) synthase activity"/>
    <property type="evidence" value="ECO:0007669"/>
    <property type="project" value="UniProtKB-EC"/>
</dbReference>
<dbReference type="Proteomes" id="UP000006565">
    <property type="component" value="Chromosome"/>
</dbReference>
<dbReference type="GO" id="GO:0003723">
    <property type="term" value="F:RNA binding"/>
    <property type="evidence" value="ECO:0007669"/>
    <property type="project" value="InterPro"/>
</dbReference>
<evidence type="ECO:0000256" key="2">
    <source>
        <dbReference type="ARBA" id="ARBA00023235"/>
    </source>
</evidence>
<dbReference type="EMBL" id="CP002117">
    <property type="protein sequence ID" value="ADN35163.1"/>
    <property type="molecule type" value="Genomic_DNA"/>
</dbReference>
<dbReference type="GeneID" id="9742834"/>
<dbReference type="InterPro" id="IPR020103">
    <property type="entry name" value="PsdUridine_synth_cat_dom_sf"/>
</dbReference>
<dbReference type="InterPro" id="IPR036974">
    <property type="entry name" value="PUA_sf"/>
</dbReference>
<dbReference type="SMART" id="SM00359">
    <property type="entry name" value="PUA"/>
    <property type="match status" value="1"/>
</dbReference>
<dbReference type="STRING" id="679926.Mpet_0389"/>
<evidence type="ECO:0000256" key="3">
    <source>
        <dbReference type="HAMAP-Rule" id="MF_01081"/>
    </source>
</evidence>
<evidence type="ECO:0000313" key="5">
    <source>
        <dbReference type="EMBL" id="ADN35163.1"/>
    </source>
</evidence>
<feature type="active site" description="Nucleophile" evidence="3">
    <location>
        <position position="50"/>
    </location>
</feature>
<dbReference type="RefSeq" id="WP_013328341.1">
    <property type="nucleotide sequence ID" value="NC_014507.1"/>
</dbReference>
<comment type="catalytic activity">
    <reaction evidence="3">
        <text>uridine(55) in tRNA = pseudouridine(55) in tRNA</text>
        <dbReference type="Rhea" id="RHEA:42532"/>
        <dbReference type="Rhea" id="RHEA-COMP:10101"/>
        <dbReference type="Rhea" id="RHEA-COMP:10102"/>
        <dbReference type="ChEBI" id="CHEBI:65314"/>
        <dbReference type="ChEBI" id="CHEBI:65315"/>
        <dbReference type="EC" id="5.4.99.25"/>
    </reaction>
</comment>
<dbReference type="HAMAP" id="MF_01081">
    <property type="entry name" value="TruB_arch"/>
    <property type="match status" value="1"/>
</dbReference>
<feature type="domain" description="PUA" evidence="4">
    <location>
        <begin position="217"/>
        <end position="290"/>
    </location>
</feature>
<sequence>MTDFSDPGLNSALNCGVVVLDKPQGPSSHQAAAWAAEILGVNTGQGGTLDPMVSGVLVLMLGRAVRLAPVLLNHRKEYVALMRLHKDVPEERIRTVAKEFIGRQYQRPPKMSAVKRQLRIREIYDLEILDIEGRLVLMRVECEAGTYIRLLCRHIALAMGAGGQMVELRRTKSGPFTENECVTLHDLKDAVEYAKEGNSGPLEKMILPVERLAGSLPKVVIRDKAVDAVCHGAVLAAVGILEKDNYKKNARVAVMTQKDELVCVGKAIVSSEDYAKSDTGLVIRPEIVIMEPGTYEKGWKTKKRD</sequence>
<dbReference type="AlphaFoldDB" id="E1RGF2"/>
<dbReference type="GO" id="GO:1990481">
    <property type="term" value="P:mRNA pseudouridine synthesis"/>
    <property type="evidence" value="ECO:0007669"/>
    <property type="project" value="TreeGrafter"/>
</dbReference>
<dbReference type="NCBIfam" id="TIGR00425">
    <property type="entry name" value="CBF5"/>
    <property type="match status" value="1"/>
</dbReference>
<dbReference type="PROSITE" id="PS50890">
    <property type="entry name" value="PUA"/>
    <property type="match status" value="1"/>
</dbReference>
<evidence type="ECO:0000313" key="6">
    <source>
        <dbReference type="Proteomes" id="UP000006565"/>
    </source>
</evidence>
<dbReference type="PANTHER" id="PTHR23127">
    <property type="entry name" value="CENTROMERE/MICROTUBULE BINDING PROTEIN CBF5"/>
    <property type="match status" value="1"/>
</dbReference>
<dbReference type="InterPro" id="IPR015947">
    <property type="entry name" value="PUA-like_sf"/>
</dbReference>
<dbReference type="Gene3D" id="3.30.2350.10">
    <property type="entry name" value="Pseudouridine synthase"/>
    <property type="match status" value="1"/>
</dbReference>
<comment type="function">
    <text evidence="3">Could be responsible for synthesis of pseudouridine from uracil-55 in the psi GC loop of transfer RNAs.</text>
</comment>
<dbReference type="GO" id="GO:0031118">
    <property type="term" value="P:rRNA pseudouridine synthesis"/>
    <property type="evidence" value="ECO:0007669"/>
    <property type="project" value="TreeGrafter"/>
</dbReference>
<dbReference type="SUPFAM" id="SSF55120">
    <property type="entry name" value="Pseudouridine synthase"/>
    <property type="match status" value="1"/>
</dbReference>
<dbReference type="KEGG" id="mpi:Mpet_0389"/>
<keyword evidence="6" id="KW-1185">Reference proteome</keyword>
<evidence type="ECO:0000259" key="4">
    <source>
        <dbReference type="SMART" id="SM00359"/>
    </source>
</evidence>